<feature type="coiled-coil region" evidence="1">
    <location>
        <begin position="71"/>
        <end position="102"/>
    </location>
</feature>
<sequence length="281" mass="31041">MADPPAGGPETPPTNTQETNGSFTEDDLEGRTTVESRKRTRSGDIFAPSDPAGRITTKEVWKLISTLKDVIRQQTTTIAATQNELQEQNERLHEEVKALRAQLESAPAVTATKTWAAVAANGGNTTPSLYHQQPEKEQNCVRISTQRTFIDPRDIEGSDGNAFRRYLTTDTVSTHIHTALQSDDPTQDVQGAGIGTTETGYLIRFKSTESVEAACNNTGWPHKLGNNSKLVKPRFGVVVHRTPTEEVDLAELGFHIDELAWMKAKDKAWSSPRCRLPEYGR</sequence>
<keyword evidence="4" id="KW-1185">Reference proteome</keyword>
<dbReference type="AlphaFoldDB" id="A0A1Q5UII6"/>
<keyword evidence="1" id="KW-0175">Coiled coil</keyword>
<evidence type="ECO:0000313" key="3">
    <source>
        <dbReference type="EMBL" id="OKP12271.1"/>
    </source>
</evidence>
<comment type="caution">
    <text evidence="3">The sequence shown here is derived from an EMBL/GenBank/DDBJ whole genome shotgun (WGS) entry which is preliminary data.</text>
</comment>
<name>A0A1Q5UII6_9EURO</name>
<gene>
    <name evidence="3" type="ORF">PENSUB_2007</name>
</gene>
<reference evidence="3 4" key="1">
    <citation type="submission" date="2016-10" db="EMBL/GenBank/DDBJ databases">
        <title>Genome sequence of the ascomycete fungus Penicillium subrubescens.</title>
        <authorList>
            <person name="De Vries R.P."/>
            <person name="Peng M."/>
            <person name="Dilokpimol A."/>
            <person name="Hilden K."/>
            <person name="Makela M.R."/>
            <person name="Grigoriev I."/>
            <person name="Riley R."/>
            <person name="Granchi Z."/>
        </authorList>
    </citation>
    <scope>NUCLEOTIDE SEQUENCE [LARGE SCALE GENOMIC DNA]</scope>
    <source>
        <strain evidence="3 4">CBS 132785</strain>
    </source>
</reference>
<evidence type="ECO:0000313" key="4">
    <source>
        <dbReference type="Proteomes" id="UP000186955"/>
    </source>
</evidence>
<dbReference type="EMBL" id="MNBE01000228">
    <property type="protein sequence ID" value="OKP12271.1"/>
    <property type="molecule type" value="Genomic_DNA"/>
</dbReference>
<accession>A0A1Q5UII6</accession>
<feature type="region of interest" description="Disordered" evidence="2">
    <location>
        <begin position="1"/>
        <end position="52"/>
    </location>
</feature>
<proteinExistence type="predicted"/>
<dbReference type="STRING" id="1316194.A0A1Q5UII6"/>
<feature type="compositionally biased region" description="Pro residues" evidence="2">
    <location>
        <begin position="1"/>
        <end position="12"/>
    </location>
</feature>
<evidence type="ECO:0000256" key="2">
    <source>
        <dbReference type="SAM" id="MobiDB-lite"/>
    </source>
</evidence>
<organism evidence="3 4">
    <name type="scientific">Penicillium subrubescens</name>
    <dbReference type="NCBI Taxonomy" id="1316194"/>
    <lineage>
        <taxon>Eukaryota</taxon>
        <taxon>Fungi</taxon>
        <taxon>Dikarya</taxon>
        <taxon>Ascomycota</taxon>
        <taxon>Pezizomycotina</taxon>
        <taxon>Eurotiomycetes</taxon>
        <taxon>Eurotiomycetidae</taxon>
        <taxon>Eurotiales</taxon>
        <taxon>Aspergillaceae</taxon>
        <taxon>Penicillium</taxon>
    </lineage>
</organism>
<evidence type="ECO:0000256" key="1">
    <source>
        <dbReference type="SAM" id="Coils"/>
    </source>
</evidence>
<dbReference type="Proteomes" id="UP000186955">
    <property type="component" value="Unassembled WGS sequence"/>
</dbReference>
<protein>
    <submittedName>
        <fullName evidence="3">Uncharacterized protein</fullName>
    </submittedName>
</protein>